<evidence type="ECO:0000256" key="1">
    <source>
        <dbReference type="SAM" id="SignalP"/>
    </source>
</evidence>
<sequence>MQKLKMIITTLFTLVLLLSFSTSTYAATVDSVLKAPEEGWTRFDDRAPELVYSKDDWELLKYDVTAADYNQTVLGAKHKKKSEIKFKFEGSKIRLIINKSHSYSKKVAISIDGKVEYFSANNETWIHQIVGYEKLDLKYGIHEVIIWTETPSENVVTYDYRFDAIDIDGSLVDFNYVEPEVPTTPDPEQPPVGRAILVVTMTTGLEKEYDLPMSDVNAFLNWYDARDVGTGPAKFAINKYSNNKGPFSKRTDYVIFDKILTFEVSEYTTN</sequence>
<feature type="chain" id="PRO_5045620294" evidence="1">
    <location>
        <begin position="27"/>
        <end position="270"/>
    </location>
</feature>
<dbReference type="Proteomes" id="UP000248827">
    <property type="component" value="Unassembled WGS sequence"/>
</dbReference>
<accession>A0ABX9BC91</accession>
<keyword evidence="1" id="KW-0732">Signal</keyword>
<reference evidence="2 3" key="1">
    <citation type="submission" date="2018-06" db="EMBL/GenBank/DDBJ databases">
        <title>Freshwater and sediment microbial communities from various areas in North America, analyzing microbe dynamics in response to fracking.</title>
        <authorList>
            <person name="Lamendella R."/>
        </authorList>
    </citation>
    <scope>NUCLEOTIDE SEQUENCE [LARGE SCALE GENOMIC DNA]</scope>
    <source>
        <strain evidence="2 3">NG-13</strain>
    </source>
</reference>
<name>A0ABX9BC91_9BACL</name>
<dbReference type="RefSeq" id="WP_111621419.1">
    <property type="nucleotide sequence ID" value="NZ_QLLI01000021.1"/>
</dbReference>
<proteinExistence type="predicted"/>
<evidence type="ECO:0000313" key="3">
    <source>
        <dbReference type="Proteomes" id="UP000248827"/>
    </source>
</evidence>
<keyword evidence="3" id="KW-1185">Reference proteome</keyword>
<protein>
    <submittedName>
        <fullName evidence="2">Uncharacterized protein</fullName>
    </submittedName>
</protein>
<dbReference type="EMBL" id="QLLI01000021">
    <property type="protein sequence ID" value="RAI85664.1"/>
    <property type="molecule type" value="Genomic_DNA"/>
</dbReference>
<organism evidence="2 3">
    <name type="scientific">Paenibacillus pabuli</name>
    <dbReference type="NCBI Taxonomy" id="1472"/>
    <lineage>
        <taxon>Bacteria</taxon>
        <taxon>Bacillati</taxon>
        <taxon>Bacillota</taxon>
        <taxon>Bacilli</taxon>
        <taxon>Bacillales</taxon>
        <taxon>Paenibacillaceae</taxon>
        <taxon>Paenibacillus</taxon>
    </lineage>
</organism>
<dbReference type="Gene3D" id="2.60.120.260">
    <property type="entry name" value="Galactose-binding domain-like"/>
    <property type="match status" value="1"/>
</dbReference>
<gene>
    <name evidence="2" type="ORF">DET54_12119</name>
</gene>
<evidence type="ECO:0000313" key="2">
    <source>
        <dbReference type="EMBL" id="RAI85664.1"/>
    </source>
</evidence>
<comment type="caution">
    <text evidence="2">The sequence shown here is derived from an EMBL/GenBank/DDBJ whole genome shotgun (WGS) entry which is preliminary data.</text>
</comment>
<feature type="signal peptide" evidence="1">
    <location>
        <begin position="1"/>
        <end position="26"/>
    </location>
</feature>